<comment type="subcellular location">
    <subcellularLocation>
        <location evidence="1">Cell inner membrane</location>
        <topology evidence="1">Multi-pass membrane protein</topology>
    </subcellularLocation>
</comment>
<evidence type="ECO:0000256" key="4">
    <source>
        <dbReference type="ARBA" id="ARBA00022692"/>
    </source>
</evidence>
<dbReference type="EMBL" id="LDZY01000007">
    <property type="protein sequence ID" value="KLU65596.1"/>
    <property type="molecule type" value="Genomic_DNA"/>
</dbReference>
<dbReference type="Proteomes" id="UP000036356">
    <property type="component" value="Unassembled WGS sequence"/>
</dbReference>
<dbReference type="PATRIC" id="fig|476652.3.peg.2306"/>
<dbReference type="RefSeq" id="WP_047810101.1">
    <property type="nucleotide sequence ID" value="NZ_LDZY01000007.1"/>
</dbReference>
<comment type="caution">
    <text evidence="9">The sequence shown here is derived from an EMBL/GenBank/DDBJ whole genome shotgun (WGS) entry which is preliminary data.</text>
</comment>
<feature type="transmembrane region" description="Helical" evidence="7">
    <location>
        <begin position="363"/>
        <end position="383"/>
    </location>
</feature>
<dbReference type="GO" id="GO:0022857">
    <property type="term" value="F:transmembrane transporter activity"/>
    <property type="evidence" value="ECO:0007669"/>
    <property type="project" value="TreeGrafter"/>
</dbReference>
<feature type="transmembrane region" description="Helical" evidence="7">
    <location>
        <begin position="245"/>
        <end position="264"/>
    </location>
</feature>
<evidence type="ECO:0000256" key="3">
    <source>
        <dbReference type="ARBA" id="ARBA00022519"/>
    </source>
</evidence>
<keyword evidence="3" id="KW-0997">Cell inner membrane</keyword>
<reference evidence="9 10" key="1">
    <citation type="submission" date="2015-06" db="EMBL/GenBank/DDBJ databases">
        <title>Draft genome of the moderately acidophilic sulfate reducer Candidatus Desulfosporosinus acididurans strain M1.</title>
        <authorList>
            <person name="Poehlein A."/>
            <person name="Petzsch P."/>
            <person name="Johnson B.D."/>
            <person name="Schloemann M."/>
            <person name="Daniel R."/>
            <person name="Muehling M."/>
        </authorList>
    </citation>
    <scope>NUCLEOTIDE SEQUENCE [LARGE SCALE GENOMIC DNA]</scope>
    <source>
        <strain evidence="9 10">M1</strain>
    </source>
</reference>
<evidence type="ECO:0000256" key="6">
    <source>
        <dbReference type="ARBA" id="ARBA00023136"/>
    </source>
</evidence>
<keyword evidence="6 7" id="KW-0472">Membrane</keyword>
<dbReference type="Pfam" id="PF06808">
    <property type="entry name" value="DctM"/>
    <property type="match status" value="1"/>
</dbReference>
<feature type="transmembrane region" description="Helical" evidence="7">
    <location>
        <begin position="318"/>
        <end position="351"/>
    </location>
</feature>
<dbReference type="PIRSF" id="PIRSF006066">
    <property type="entry name" value="HI0050"/>
    <property type="match status" value="1"/>
</dbReference>
<protein>
    <submittedName>
        <fullName evidence="9">Sialic acid TRAP transporter permease protein SiaT</fullName>
    </submittedName>
</protein>
<accession>A0A0J1ILL0</accession>
<evidence type="ECO:0000259" key="8">
    <source>
        <dbReference type="Pfam" id="PF06808"/>
    </source>
</evidence>
<dbReference type="NCBIfam" id="TIGR00786">
    <property type="entry name" value="dctM"/>
    <property type="match status" value="1"/>
</dbReference>
<sequence>MSTGIAIALLIGTFLILSFLHVPVALSLAVSSVLTGIYLGVPLEVVGQRMLTGLNSTSMMAIPLFIFAGEIMGEGGISERLIKLSNLLVGRFRGGLAIVNVLSTMFFGGITGSAVADASSIGSIMIPMMRMRGYDDDYAVSVTCTGAIQGVLLPPSHNMILYSLVAGGVSIAGLFAAGLIPGIALGLSLMVTSYVIAVRRNYPRGDVIPKNQRLRVIAEGLLSLSTAGIIMLGVLGGVFTANESAAIAVVYALIIVTFVFREVGPKGVHNILVKTFRKLSVVLFLISASSAFSWFLSYLHIPDAVMSFITGLSSNPHVVILLIDLILLAFALIMDMAPLILVATPILLPIATKVGVDPIQFGVMMMLALGMGLLLPPIGAAIYVGCSMGNLKLEQAFKAMLPFLAVMFCMLMLLSYVPAISLTLPKILVH</sequence>
<proteinExistence type="predicted"/>
<evidence type="ECO:0000256" key="2">
    <source>
        <dbReference type="ARBA" id="ARBA00022475"/>
    </source>
</evidence>
<keyword evidence="4 7" id="KW-0812">Transmembrane</keyword>
<name>A0A0J1ILL0_9FIRM</name>
<dbReference type="AlphaFoldDB" id="A0A0J1ILL0"/>
<dbReference type="PRINTS" id="PR00173">
    <property type="entry name" value="EDTRNSPORT"/>
</dbReference>
<dbReference type="GO" id="GO:0005886">
    <property type="term" value="C:plasma membrane"/>
    <property type="evidence" value="ECO:0007669"/>
    <property type="project" value="UniProtKB-SubCell"/>
</dbReference>
<feature type="transmembrane region" description="Helical" evidence="7">
    <location>
        <begin position="216"/>
        <end position="239"/>
    </location>
</feature>
<organism evidence="9 10">
    <name type="scientific">Desulfosporosinus acididurans</name>
    <dbReference type="NCBI Taxonomy" id="476652"/>
    <lineage>
        <taxon>Bacteria</taxon>
        <taxon>Bacillati</taxon>
        <taxon>Bacillota</taxon>
        <taxon>Clostridia</taxon>
        <taxon>Eubacteriales</taxon>
        <taxon>Desulfitobacteriaceae</taxon>
        <taxon>Desulfosporosinus</taxon>
    </lineage>
</organism>
<dbReference type="InterPro" id="IPR010656">
    <property type="entry name" value="DctM"/>
</dbReference>
<evidence type="ECO:0000256" key="5">
    <source>
        <dbReference type="ARBA" id="ARBA00022989"/>
    </source>
</evidence>
<evidence type="ECO:0000256" key="1">
    <source>
        <dbReference type="ARBA" id="ARBA00004429"/>
    </source>
</evidence>
<feature type="transmembrane region" description="Helical" evidence="7">
    <location>
        <begin position="276"/>
        <end position="298"/>
    </location>
</feature>
<feature type="transmembrane region" description="Helical" evidence="7">
    <location>
        <begin position="94"/>
        <end position="116"/>
    </location>
</feature>
<feature type="transmembrane region" description="Helical" evidence="7">
    <location>
        <begin position="162"/>
        <end position="195"/>
    </location>
</feature>
<feature type="transmembrane region" description="Helical" evidence="7">
    <location>
        <begin position="403"/>
        <end position="424"/>
    </location>
</feature>
<dbReference type="InterPro" id="IPR004681">
    <property type="entry name" value="TRAP_DctM"/>
</dbReference>
<keyword evidence="5 7" id="KW-1133">Transmembrane helix</keyword>
<evidence type="ECO:0000313" key="9">
    <source>
        <dbReference type="EMBL" id="KLU65596.1"/>
    </source>
</evidence>
<evidence type="ECO:0000313" key="10">
    <source>
        <dbReference type="Proteomes" id="UP000036356"/>
    </source>
</evidence>
<dbReference type="STRING" id="476652.DEAC_c22260"/>
<evidence type="ECO:0000256" key="7">
    <source>
        <dbReference type="SAM" id="Phobius"/>
    </source>
</evidence>
<keyword evidence="10" id="KW-1185">Reference proteome</keyword>
<feature type="domain" description="TRAP C4-dicarboxylate transport system permease DctM subunit" evidence="8">
    <location>
        <begin position="12"/>
        <end position="420"/>
    </location>
</feature>
<gene>
    <name evidence="9" type="primary">siaT</name>
    <name evidence="9" type="ORF">DEAC_c22260</name>
</gene>
<dbReference type="PANTHER" id="PTHR33362">
    <property type="entry name" value="SIALIC ACID TRAP TRANSPORTER PERMEASE PROTEIN SIAT-RELATED"/>
    <property type="match status" value="1"/>
</dbReference>
<keyword evidence="2" id="KW-1003">Cell membrane</keyword>
<dbReference type="PANTHER" id="PTHR33362:SF2">
    <property type="entry name" value="TRAP TRANSPORTER LARGE PERMEASE PROTEIN"/>
    <property type="match status" value="1"/>
</dbReference>